<gene>
    <name evidence="1" type="ORF">LCGC14_0761360</name>
</gene>
<sequence length="167" mass="17750">MNYERNWRDSRNTVGFAAECARMALPFYIGDRRSDLITAIEIAERCANGEQIDSAAAYFARGAANDAAHATAYASEGPPHPADPAAYAASAACYATTTTDADVARDAADTVHWASKAGVDDSEIQVAYARWVIRDLSCGRDFDEELRQAAGAAVVAGDEALAQELLG</sequence>
<reference evidence="1" key="1">
    <citation type="journal article" date="2015" name="Nature">
        <title>Complex archaea that bridge the gap between prokaryotes and eukaryotes.</title>
        <authorList>
            <person name="Spang A."/>
            <person name="Saw J.H."/>
            <person name="Jorgensen S.L."/>
            <person name="Zaremba-Niedzwiedzka K."/>
            <person name="Martijn J."/>
            <person name="Lind A.E."/>
            <person name="van Eijk R."/>
            <person name="Schleper C."/>
            <person name="Guy L."/>
            <person name="Ettema T.J."/>
        </authorList>
    </citation>
    <scope>NUCLEOTIDE SEQUENCE</scope>
</reference>
<evidence type="ECO:0000313" key="1">
    <source>
        <dbReference type="EMBL" id="KKN37655.1"/>
    </source>
</evidence>
<organism evidence="1">
    <name type="scientific">marine sediment metagenome</name>
    <dbReference type="NCBI Taxonomy" id="412755"/>
    <lineage>
        <taxon>unclassified sequences</taxon>
        <taxon>metagenomes</taxon>
        <taxon>ecological metagenomes</taxon>
    </lineage>
</organism>
<proteinExistence type="predicted"/>
<accession>A0A0F9Q167</accession>
<name>A0A0F9Q167_9ZZZZ</name>
<protein>
    <submittedName>
        <fullName evidence="1">Uncharacterized protein</fullName>
    </submittedName>
</protein>
<dbReference type="EMBL" id="LAZR01001880">
    <property type="protein sequence ID" value="KKN37655.1"/>
    <property type="molecule type" value="Genomic_DNA"/>
</dbReference>
<comment type="caution">
    <text evidence="1">The sequence shown here is derived from an EMBL/GenBank/DDBJ whole genome shotgun (WGS) entry which is preliminary data.</text>
</comment>
<dbReference type="AlphaFoldDB" id="A0A0F9Q167"/>